<dbReference type="InterPro" id="IPR007813">
    <property type="entry name" value="PilN"/>
</dbReference>
<evidence type="ECO:0000256" key="2">
    <source>
        <dbReference type="SAM" id="Phobius"/>
    </source>
</evidence>
<feature type="transmembrane region" description="Helical" evidence="2">
    <location>
        <begin position="209"/>
        <end position="231"/>
    </location>
</feature>
<keyword evidence="4" id="KW-1185">Reference proteome</keyword>
<keyword evidence="1" id="KW-0175">Coiled coil</keyword>
<accession>M4ZZP2</accession>
<dbReference type="eggNOG" id="COG3166">
    <property type="taxonomic scope" value="Bacteria"/>
</dbReference>
<organism evidence="3 4">
    <name type="scientific">Bradyrhizobium oligotrophicum S58</name>
    <dbReference type="NCBI Taxonomy" id="1245469"/>
    <lineage>
        <taxon>Bacteria</taxon>
        <taxon>Pseudomonadati</taxon>
        <taxon>Pseudomonadota</taxon>
        <taxon>Alphaproteobacteria</taxon>
        <taxon>Hyphomicrobiales</taxon>
        <taxon>Nitrobacteraceae</taxon>
        <taxon>Bradyrhizobium</taxon>
    </lineage>
</organism>
<protein>
    <recommendedName>
        <fullName evidence="5">Fimbrial assembly protein</fullName>
    </recommendedName>
</protein>
<dbReference type="Pfam" id="PF05137">
    <property type="entry name" value="PilN"/>
    <property type="match status" value="1"/>
</dbReference>
<sequence>MGSLLTTAGAMRPRELVRSAIRWWCAELANLLPQRIAAVLATGRPRVVVDLGATGCRLRLSDPRIGMDISETSPEESVTTAMAALVKRHGLDRADVELGLRLPEQSVFRRDIVLPAEARNAIDTIVPQDLLRRTPFRAEDIYSDYVSSAAPDGRVAVRQWVTRRQHVQQRADELGLPADQITFVEFGADEAAPTIRLARKPTARQPLRIAIAALCCSAVILAGGLAALTYVRQQAALDRLDAEIMVARRNAERVRTMVEQLRERRTTLSRLRLQRSELPGLIDVWDEATRILPRHSWLTELRLTEGANARGTTVTLTGFSAAAPSLVSIFDGSKLFVDAALTSPVAMDPIEGRERFSLQARVRLPDALKEATQ</sequence>
<proteinExistence type="predicted"/>
<evidence type="ECO:0000313" key="4">
    <source>
        <dbReference type="Proteomes" id="UP000011841"/>
    </source>
</evidence>
<dbReference type="Proteomes" id="UP000011841">
    <property type="component" value="Chromosome"/>
</dbReference>
<name>M4ZZP2_9BRAD</name>
<keyword evidence="2" id="KW-0472">Membrane</keyword>
<dbReference type="STRING" id="1245469.S58_59990"/>
<evidence type="ECO:0008006" key="5">
    <source>
        <dbReference type="Google" id="ProtNLM"/>
    </source>
</evidence>
<dbReference type="EMBL" id="AP012603">
    <property type="protein sequence ID" value="BAM91975.1"/>
    <property type="molecule type" value="Genomic_DNA"/>
</dbReference>
<feature type="coiled-coil region" evidence="1">
    <location>
        <begin position="230"/>
        <end position="264"/>
    </location>
</feature>
<keyword evidence="2" id="KW-0812">Transmembrane</keyword>
<gene>
    <name evidence="3" type="ORF">S58_59990</name>
</gene>
<dbReference type="PANTHER" id="PTHR40278">
    <property type="entry name" value="DNA UTILIZATION PROTEIN HOFN"/>
    <property type="match status" value="1"/>
</dbReference>
<dbReference type="PATRIC" id="fig|1245469.3.peg.6137"/>
<dbReference type="InterPro" id="IPR052534">
    <property type="entry name" value="Extracell_DNA_Util/SecSys_Comp"/>
</dbReference>
<keyword evidence="2" id="KW-1133">Transmembrane helix</keyword>
<evidence type="ECO:0000256" key="1">
    <source>
        <dbReference type="SAM" id="Coils"/>
    </source>
</evidence>
<evidence type="ECO:0000313" key="3">
    <source>
        <dbReference type="EMBL" id="BAM91975.1"/>
    </source>
</evidence>
<dbReference type="HOGENOM" id="CLU_741181_0_0_5"/>
<dbReference type="OrthoDB" id="8435735at2"/>
<dbReference type="KEGG" id="aol:S58_59990"/>
<reference evidence="3 4" key="1">
    <citation type="journal article" date="2013" name="Appl. Environ. Microbiol.">
        <title>Genome analysis suggests that the soil oligotrophic bacterium Agromonas oligotrophica (Bradyrhizobium oligotrophicum) is a nitrogen-fixing symbiont of Aeschynomene indica.</title>
        <authorList>
            <person name="Okubo T."/>
            <person name="Fukushima S."/>
            <person name="Itakura M."/>
            <person name="Oshima K."/>
            <person name="Longtonglang A."/>
            <person name="Teaumroong N."/>
            <person name="Mitsui H."/>
            <person name="Hattori M."/>
            <person name="Hattori R."/>
            <person name="Hattori T."/>
            <person name="Minamisawa K."/>
        </authorList>
    </citation>
    <scope>NUCLEOTIDE SEQUENCE [LARGE SCALE GENOMIC DNA]</scope>
    <source>
        <strain evidence="3 4">S58</strain>
    </source>
</reference>
<dbReference type="PANTHER" id="PTHR40278:SF1">
    <property type="entry name" value="DNA UTILIZATION PROTEIN HOFN"/>
    <property type="match status" value="1"/>
</dbReference>
<dbReference type="AlphaFoldDB" id="M4ZZP2"/>